<reference evidence="1" key="1">
    <citation type="submission" date="2024-07" db="EMBL/GenBank/DDBJ databases">
        <authorList>
            <person name="Biller S.J."/>
        </authorList>
    </citation>
    <scope>NUCLEOTIDE SEQUENCE</scope>
    <source>
        <strain evidence="1">WC2420</strain>
    </source>
</reference>
<protein>
    <submittedName>
        <fullName evidence="1">Type VI secretion system accessory protein TagJ</fullName>
    </submittedName>
</protein>
<name>A0AB39VWB1_9GAMM</name>
<dbReference type="SUPFAM" id="SSF144059">
    <property type="entry name" value="ImpE-like"/>
    <property type="match status" value="1"/>
</dbReference>
<accession>A0AB39VWB1</accession>
<proteinExistence type="predicted"/>
<dbReference type="EMBL" id="CP165628">
    <property type="protein sequence ID" value="XDU73976.1"/>
    <property type="molecule type" value="Genomic_DNA"/>
</dbReference>
<evidence type="ECO:0000313" key="1">
    <source>
        <dbReference type="EMBL" id="XDU73976.1"/>
    </source>
</evidence>
<sequence length="279" mass="31385">MTLLSDMLRNGTLAQAIEALRSDIGVRPADADLRASLVQLLCLRGDWRGALAQLKAWQVLAPLALPTVTLLSQAVEGELQRQQVFNREASPRLLSDDAPWLKLMVEALLNNNLDADESRYQALEAAPLNPGQLRRQPRPGENEAATLDFAWLADGDDRLGPVCETIVNGVYHWISFSAIERIQFQPPASVTDLVWRHCLVQLRNGNEQVCQLPVRYPFAFYDALNTQSEEALMLAQKTEWSQPDAAQDLFIGHGQRVWLDDDREFSLLEIDLLQFSEPE</sequence>
<dbReference type="InterPro" id="IPR009211">
    <property type="entry name" value="TagJ"/>
</dbReference>
<dbReference type="Gene3D" id="1.25.40.10">
    <property type="entry name" value="Tetratricopeptide repeat domain"/>
    <property type="match status" value="1"/>
</dbReference>
<dbReference type="AlphaFoldDB" id="A0AB39VWB1"/>
<gene>
    <name evidence="1" type="ORF">AB3G37_07830</name>
</gene>
<dbReference type="InterPro" id="IPR011990">
    <property type="entry name" value="TPR-like_helical_dom_sf"/>
</dbReference>
<organism evidence="1">
    <name type="scientific">Rouxiella sp. WC2420</name>
    <dbReference type="NCBI Taxonomy" id="3234145"/>
    <lineage>
        <taxon>Bacteria</taxon>
        <taxon>Pseudomonadati</taxon>
        <taxon>Pseudomonadota</taxon>
        <taxon>Gammaproteobacteria</taxon>
        <taxon>Enterobacterales</taxon>
        <taxon>Yersiniaceae</taxon>
        <taxon>Rouxiella</taxon>
    </lineage>
</organism>
<dbReference type="Pfam" id="PF07024">
    <property type="entry name" value="ImpE"/>
    <property type="match status" value="1"/>
</dbReference>
<dbReference type="RefSeq" id="WP_369790239.1">
    <property type="nucleotide sequence ID" value="NZ_CP165628.1"/>
</dbReference>
<dbReference type="PIRSF" id="PIRSF029288">
    <property type="entry name" value="SciE_ImpE"/>
    <property type="match status" value="1"/>
</dbReference>